<proteinExistence type="predicted"/>
<dbReference type="AlphaFoldDB" id="A0A6L9SG00"/>
<name>A0A6L9SG00_9ACTN</name>
<dbReference type="EMBL" id="JAAGOA010000021">
    <property type="protein sequence ID" value="NEE03371.1"/>
    <property type="molecule type" value="Genomic_DNA"/>
</dbReference>
<comment type="caution">
    <text evidence="1">The sequence shown here is derived from an EMBL/GenBank/DDBJ whole genome shotgun (WGS) entry which is preliminary data.</text>
</comment>
<dbReference type="Proteomes" id="UP000475214">
    <property type="component" value="Unassembled WGS sequence"/>
</dbReference>
<gene>
    <name evidence="1" type="ORF">G1H10_24695</name>
</gene>
<sequence>MSDDRRLDLEFAYTSFRDSCRDLYSLHYRCRRPLGHHGVHAAGFGEHRVRWTHHHDADLDAPLPTH</sequence>
<dbReference type="RefSeq" id="WP_163742977.1">
    <property type="nucleotide sequence ID" value="NZ_JAAGOA010000021.1"/>
</dbReference>
<accession>A0A6L9SG00</accession>
<evidence type="ECO:0000313" key="2">
    <source>
        <dbReference type="Proteomes" id="UP000475214"/>
    </source>
</evidence>
<reference evidence="1 2" key="1">
    <citation type="submission" date="2020-02" db="EMBL/GenBank/DDBJ databases">
        <authorList>
            <person name="Li X.-J."/>
            <person name="Han X.-M."/>
        </authorList>
    </citation>
    <scope>NUCLEOTIDE SEQUENCE [LARGE SCALE GENOMIC DNA]</scope>
    <source>
        <strain evidence="1 2">CCTCC AB 2017055</strain>
    </source>
</reference>
<organism evidence="1 2">
    <name type="scientific">Phytoactinopolyspora halotolerans</name>
    <dbReference type="NCBI Taxonomy" id="1981512"/>
    <lineage>
        <taxon>Bacteria</taxon>
        <taxon>Bacillati</taxon>
        <taxon>Actinomycetota</taxon>
        <taxon>Actinomycetes</taxon>
        <taxon>Jiangellales</taxon>
        <taxon>Jiangellaceae</taxon>
        <taxon>Phytoactinopolyspora</taxon>
    </lineage>
</organism>
<keyword evidence="2" id="KW-1185">Reference proteome</keyword>
<protein>
    <submittedName>
        <fullName evidence="1">Uncharacterized protein</fullName>
    </submittedName>
</protein>
<evidence type="ECO:0000313" key="1">
    <source>
        <dbReference type="EMBL" id="NEE03371.1"/>
    </source>
</evidence>